<protein>
    <recommendedName>
        <fullName evidence="8">Major facilitator superfamily (MFS) profile domain-containing protein</fullName>
    </recommendedName>
</protein>
<evidence type="ECO:0000256" key="7">
    <source>
        <dbReference type="SAM" id="Phobius"/>
    </source>
</evidence>
<gene>
    <name evidence="9" type="ORF">EZS28_005841</name>
</gene>
<reference evidence="9 10" key="1">
    <citation type="submission" date="2019-03" db="EMBL/GenBank/DDBJ databases">
        <title>Single cell metagenomics reveals metabolic interactions within the superorganism composed of flagellate Streblomastix strix and complex community of Bacteroidetes bacteria on its surface.</title>
        <authorList>
            <person name="Treitli S.C."/>
            <person name="Kolisko M."/>
            <person name="Husnik F."/>
            <person name="Keeling P."/>
            <person name="Hampl V."/>
        </authorList>
    </citation>
    <scope>NUCLEOTIDE SEQUENCE [LARGE SCALE GENOMIC DNA]</scope>
    <source>
        <strain evidence="9">ST1C</strain>
    </source>
</reference>
<comment type="subcellular location">
    <subcellularLocation>
        <location evidence="1">Membrane</location>
        <topology evidence="1">Multi-pass membrane protein</topology>
    </subcellularLocation>
</comment>
<dbReference type="GO" id="GO:0022857">
    <property type="term" value="F:transmembrane transporter activity"/>
    <property type="evidence" value="ECO:0007669"/>
    <property type="project" value="InterPro"/>
</dbReference>
<evidence type="ECO:0000256" key="6">
    <source>
        <dbReference type="SAM" id="MobiDB-lite"/>
    </source>
</evidence>
<evidence type="ECO:0000256" key="5">
    <source>
        <dbReference type="ARBA" id="ARBA00023136"/>
    </source>
</evidence>
<evidence type="ECO:0000256" key="2">
    <source>
        <dbReference type="ARBA" id="ARBA00022448"/>
    </source>
</evidence>
<dbReference type="InterPro" id="IPR005828">
    <property type="entry name" value="MFS_sugar_transport-like"/>
</dbReference>
<feature type="transmembrane region" description="Helical" evidence="7">
    <location>
        <begin position="41"/>
        <end position="66"/>
    </location>
</feature>
<evidence type="ECO:0000313" key="9">
    <source>
        <dbReference type="EMBL" id="KAA6398631.1"/>
    </source>
</evidence>
<dbReference type="AlphaFoldDB" id="A0A5J4WUP7"/>
<keyword evidence="2" id="KW-0813">Transport</keyword>
<dbReference type="InterPro" id="IPR036259">
    <property type="entry name" value="MFS_trans_sf"/>
</dbReference>
<dbReference type="SUPFAM" id="SSF103473">
    <property type="entry name" value="MFS general substrate transporter"/>
    <property type="match status" value="1"/>
</dbReference>
<dbReference type="Proteomes" id="UP000324800">
    <property type="component" value="Unassembled WGS sequence"/>
</dbReference>
<evidence type="ECO:0000256" key="1">
    <source>
        <dbReference type="ARBA" id="ARBA00004141"/>
    </source>
</evidence>
<sequence length="203" mass="22618">MNAGVSRRIMSLVLSFVIGTWVCIMATPQLFFIDRVGRKKVLVFGSLIQVIGMFILMLSNLIPYLVDNKIQYYMSLPGIILFLSGIEIGIGPLYLVMISEMYPEQYTSAIISFMVTVMQISGLIVTTAYSPLSSKIGDSGVFIITFTLCMFQIIFSIFFVKETKGMYPRSNMNMNQNMDMDANTNTNAEDGSGNGKENKVSQV</sequence>
<dbReference type="EMBL" id="SNRW01000914">
    <property type="protein sequence ID" value="KAA6398631.1"/>
    <property type="molecule type" value="Genomic_DNA"/>
</dbReference>
<dbReference type="GO" id="GO:0016020">
    <property type="term" value="C:membrane"/>
    <property type="evidence" value="ECO:0007669"/>
    <property type="project" value="UniProtKB-SubCell"/>
</dbReference>
<feature type="transmembrane region" description="Helical" evidence="7">
    <location>
        <begin position="72"/>
        <end position="97"/>
    </location>
</feature>
<comment type="caution">
    <text evidence="9">The sequence shown here is derived from an EMBL/GenBank/DDBJ whole genome shotgun (WGS) entry which is preliminary data.</text>
</comment>
<dbReference type="OrthoDB" id="6339427at2759"/>
<dbReference type="Pfam" id="PF00083">
    <property type="entry name" value="Sugar_tr"/>
    <property type="match status" value="1"/>
</dbReference>
<proteinExistence type="predicted"/>
<feature type="transmembrane region" description="Helical" evidence="7">
    <location>
        <begin position="109"/>
        <end position="129"/>
    </location>
</feature>
<feature type="transmembrane region" description="Helical" evidence="7">
    <location>
        <begin position="12"/>
        <end position="32"/>
    </location>
</feature>
<keyword evidence="4 7" id="KW-1133">Transmembrane helix</keyword>
<name>A0A5J4WUP7_9EUKA</name>
<organism evidence="9 10">
    <name type="scientific">Streblomastix strix</name>
    <dbReference type="NCBI Taxonomy" id="222440"/>
    <lineage>
        <taxon>Eukaryota</taxon>
        <taxon>Metamonada</taxon>
        <taxon>Preaxostyla</taxon>
        <taxon>Oxymonadida</taxon>
        <taxon>Streblomastigidae</taxon>
        <taxon>Streblomastix</taxon>
    </lineage>
</organism>
<keyword evidence="5 7" id="KW-0472">Membrane</keyword>
<feature type="transmembrane region" description="Helical" evidence="7">
    <location>
        <begin position="141"/>
        <end position="160"/>
    </location>
</feature>
<dbReference type="InterPro" id="IPR020846">
    <property type="entry name" value="MFS_dom"/>
</dbReference>
<evidence type="ECO:0000256" key="3">
    <source>
        <dbReference type="ARBA" id="ARBA00022692"/>
    </source>
</evidence>
<evidence type="ECO:0000259" key="8">
    <source>
        <dbReference type="PROSITE" id="PS50850"/>
    </source>
</evidence>
<evidence type="ECO:0000313" key="10">
    <source>
        <dbReference type="Proteomes" id="UP000324800"/>
    </source>
</evidence>
<dbReference type="PANTHER" id="PTHR48020">
    <property type="entry name" value="PROTON MYO-INOSITOL COTRANSPORTER"/>
    <property type="match status" value="1"/>
</dbReference>
<evidence type="ECO:0000256" key="4">
    <source>
        <dbReference type="ARBA" id="ARBA00022989"/>
    </source>
</evidence>
<dbReference type="PROSITE" id="PS50850">
    <property type="entry name" value="MFS"/>
    <property type="match status" value="1"/>
</dbReference>
<feature type="compositionally biased region" description="Low complexity" evidence="6">
    <location>
        <begin position="178"/>
        <end position="188"/>
    </location>
</feature>
<dbReference type="InterPro" id="IPR050814">
    <property type="entry name" value="Myo-inositol_Transporter"/>
</dbReference>
<dbReference type="PANTHER" id="PTHR48020:SF12">
    <property type="entry name" value="PROTON MYO-INOSITOL COTRANSPORTER"/>
    <property type="match status" value="1"/>
</dbReference>
<accession>A0A5J4WUP7</accession>
<feature type="region of interest" description="Disordered" evidence="6">
    <location>
        <begin position="178"/>
        <end position="203"/>
    </location>
</feature>
<feature type="domain" description="Major facilitator superfamily (MFS) profile" evidence="8">
    <location>
        <begin position="1"/>
        <end position="164"/>
    </location>
</feature>
<keyword evidence="3 7" id="KW-0812">Transmembrane</keyword>
<dbReference type="Gene3D" id="1.20.1250.20">
    <property type="entry name" value="MFS general substrate transporter like domains"/>
    <property type="match status" value="1"/>
</dbReference>